<dbReference type="RefSeq" id="WP_157032768.1">
    <property type="nucleotide sequence ID" value="NZ_BBWU01000010.1"/>
</dbReference>
<dbReference type="EMBL" id="BBWU01000010">
    <property type="protein sequence ID" value="GAO38250.1"/>
    <property type="molecule type" value="Genomic_DNA"/>
</dbReference>
<keyword evidence="1" id="KW-0732">Signal</keyword>
<proteinExistence type="predicted"/>
<sequence length="86" mass="9201">MLLVTTMLLLAAADPNAATGAQPEPKEKLICRREVPIGSLIASRKICLTKSQWDKRATDGNEAARKMVYENMGTCLNPAGCNGPGQ</sequence>
<evidence type="ECO:0000256" key="1">
    <source>
        <dbReference type="SAM" id="SignalP"/>
    </source>
</evidence>
<name>A0A0E9MM82_9SPHN</name>
<dbReference type="Proteomes" id="UP000033202">
    <property type="component" value="Unassembled WGS sequence"/>
</dbReference>
<protein>
    <recommendedName>
        <fullName evidence="4">Nuclease</fullName>
    </recommendedName>
</protein>
<accession>A0A0E9MM82</accession>
<gene>
    <name evidence="2" type="ORF">SCH01S_10_00600</name>
</gene>
<dbReference type="STRING" id="1219043.SCH01S_10_00600"/>
<feature type="chain" id="PRO_5002429175" description="Nuclease" evidence="1">
    <location>
        <begin position="18"/>
        <end position="86"/>
    </location>
</feature>
<organism evidence="2 3">
    <name type="scientific">Sphingomonas changbaiensis NBRC 104936</name>
    <dbReference type="NCBI Taxonomy" id="1219043"/>
    <lineage>
        <taxon>Bacteria</taxon>
        <taxon>Pseudomonadati</taxon>
        <taxon>Pseudomonadota</taxon>
        <taxon>Alphaproteobacteria</taxon>
        <taxon>Sphingomonadales</taxon>
        <taxon>Sphingomonadaceae</taxon>
        <taxon>Sphingomonas</taxon>
    </lineage>
</organism>
<evidence type="ECO:0008006" key="4">
    <source>
        <dbReference type="Google" id="ProtNLM"/>
    </source>
</evidence>
<evidence type="ECO:0000313" key="2">
    <source>
        <dbReference type="EMBL" id="GAO38250.1"/>
    </source>
</evidence>
<dbReference type="AlphaFoldDB" id="A0A0E9MM82"/>
<reference evidence="2 3" key="1">
    <citation type="submission" date="2015-04" db="EMBL/GenBank/DDBJ databases">
        <title>Whole genome shotgun sequence of Sphingomonas changbaiensis NBRC 104936.</title>
        <authorList>
            <person name="Katano-Makiyama Y."/>
            <person name="Hosoyama A."/>
            <person name="Hashimoto M."/>
            <person name="Noguchi M."/>
            <person name="Tsuchikane K."/>
            <person name="Ohji S."/>
            <person name="Yamazoe A."/>
            <person name="Ichikawa N."/>
            <person name="Kimura A."/>
            <person name="Fujita N."/>
        </authorList>
    </citation>
    <scope>NUCLEOTIDE SEQUENCE [LARGE SCALE GENOMIC DNA]</scope>
    <source>
        <strain evidence="2 3">NBRC 104936</strain>
    </source>
</reference>
<feature type="signal peptide" evidence="1">
    <location>
        <begin position="1"/>
        <end position="17"/>
    </location>
</feature>
<keyword evidence="3" id="KW-1185">Reference proteome</keyword>
<dbReference type="OrthoDB" id="7582966at2"/>
<evidence type="ECO:0000313" key="3">
    <source>
        <dbReference type="Proteomes" id="UP000033202"/>
    </source>
</evidence>
<comment type="caution">
    <text evidence="2">The sequence shown here is derived from an EMBL/GenBank/DDBJ whole genome shotgun (WGS) entry which is preliminary data.</text>
</comment>